<dbReference type="AlphaFoldDB" id="A0A6M4JCV4"/>
<name>A0A6M4JCV4_9MOLU</name>
<protein>
    <recommendedName>
        <fullName evidence="6">Transmembrane protein</fullName>
    </recommendedName>
</protein>
<feature type="chain" id="PRO_5027051245" description="Transmembrane protein" evidence="3">
    <location>
        <begin position="26"/>
        <end position="694"/>
    </location>
</feature>
<dbReference type="InterPro" id="IPR054788">
    <property type="entry name" value="MSC_0620_UU052-like"/>
</dbReference>
<keyword evidence="2" id="KW-1133">Transmembrane helix</keyword>
<gene>
    <name evidence="4" type="ORF">HLA92_01935</name>
</gene>
<evidence type="ECO:0000256" key="2">
    <source>
        <dbReference type="SAM" id="Phobius"/>
    </source>
</evidence>
<proteinExistence type="predicted"/>
<keyword evidence="3" id="KW-0732">Signal</keyword>
<reference evidence="4 5" key="1">
    <citation type="submission" date="2020-05" db="EMBL/GenBank/DDBJ databases">
        <title>Novel Mycoplasma species detected in Mirounga angustirostris (northern elephant seal) from the USA.</title>
        <authorList>
            <person name="Volokhov D.V."/>
        </authorList>
    </citation>
    <scope>NUCLEOTIDE SEQUENCE [LARGE SCALE GENOMIC DNA]</scope>
    <source>
        <strain evidence="4 5">Mirounga ES2806-NAS</strain>
    </source>
</reference>
<feature type="region of interest" description="Disordered" evidence="1">
    <location>
        <begin position="272"/>
        <end position="293"/>
    </location>
</feature>
<dbReference type="RefSeq" id="WP_171113009.1">
    <property type="nucleotide sequence ID" value="NZ_CP053097.1"/>
</dbReference>
<dbReference type="EMBL" id="CP053097">
    <property type="protein sequence ID" value="QJR44185.1"/>
    <property type="molecule type" value="Genomic_DNA"/>
</dbReference>
<sequence>MIKKYKLLSLPMLAVSTIPFITLSAAGDTDDKENKDKQPTPAPQKISDNFSTFRQISDDTQKQIIDDMLKLVQGFLQDELLKIQNDDKTEYKQKLSKVIYFSKLKEFFENNKEKIKTNPDQFGFYVTFPNVLAREKEYANGSVTLNNKKFNGVIFGIQNDEKTKYDRALGPEASKKEANEANYVTDKEFEETIKSYRENLLSKIKSIIAANEDVLQLDDKIFLENKDINSGSQKINGFFVSNPKDFDNWDSYFISKIKPRFLEYDLTQNQQFTEQQQQKKNQQNKPPTKPILPLIPDKAIKNPNQIDQVIEAIPALSPQIKSQYTNLDFNNLSSLMSSNNSEDIFFFNNPINTRYVYKVNSITKDNDQNIATVSVKDLNDTKIERIYKQEFEINNTTEFKNRQSIYSKQIDVVKNLSIQLYKSLGLDEKLKYEELGEENLISNVFGLVDAFTKLIHSDDYVKAQEDFINNYQNTNNFENDLDNILSKSSDYISELFLDATSSIKFEDISPWTKLAKTFENILDIYKTEFYNFNKEIVIKNFNTTNQDIHLIDKLMKIIEKDIFRLISLSNSKSYSRVNWFNGYTNLLSKITNNFKNLRDISTIKEIDDKNQAEFLNSIEVTKNTINENTQNLNNKKTVISSIILSISFIIFIVNITLMLIFKKTLKNKKILLAHILLFTFIAILFITSIVLLLI</sequence>
<dbReference type="NCBIfam" id="NF045829">
    <property type="entry name" value="UU052_fam"/>
    <property type="match status" value="1"/>
</dbReference>
<evidence type="ECO:0000256" key="3">
    <source>
        <dbReference type="SAM" id="SignalP"/>
    </source>
</evidence>
<feature type="transmembrane region" description="Helical" evidence="2">
    <location>
        <begin position="670"/>
        <end position="693"/>
    </location>
</feature>
<feature type="signal peptide" evidence="3">
    <location>
        <begin position="1"/>
        <end position="25"/>
    </location>
</feature>
<feature type="region of interest" description="Disordered" evidence="1">
    <location>
        <begin position="28"/>
        <end position="47"/>
    </location>
</feature>
<evidence type="ECO:0000256" key="1">
    <source>
        <dbReference type="SAM" id="MobiDB-lite"/>
    </source>
</evidence>
<evidence type="ECO:0000313" key="5">
    <source>
        <dbReference type="Proteomes" id="UP000502118"/>
    </source>
</evidence>
<evidence type="ECO:0008006" key="6">
    <source>
        <dbReference type="Google" id="ProtNLM"/>
    </source>
</evidence>
<organism evidence="4 5">
    <name type="scientific">Mycoplasma miroungirhinis</name>
    <dbReference type="NCBI Taxonomy" id="754516"/>
    <lineage>
        <taxon>Bacteria</taxon>
        <taxon>Bacillati</taxon>
        <taxon>Mycoplasmatota</taxon>
        <taxon>Mollicutes</taxon>
        <taxon>Mycoplasmataceae</taxon>
        <taxon>Mycoplasma</taxon>
    </lineage>
</organism>
<keyword evidence="5" id="KW-1185">Reference proteome</keyword>
<dbReference type="KEGG" id="mmio:HLA92_01935"/>
<dbReference type="Proteomes" id="UP000502118">
    <property type="component" value="Chromosome"/>
</dbReference>
<keyword evidence="2" id="KW-0812">Transmembrane</keyword>
<feature type="transmembrane region" description="Helical" evidence="2">
    <location>
        <begin position="638"/>
        <end position="661"/>
    </location>
</feature>
<evidence type="ECO:0000313" key="4">
    <source>
        <dbReference type="EMBL" id="QJR44185.1"/>
    </source>
</evidence>
<accession>A0A6M4JCV4</accession>
<keyword evidence="2" id="KW-0472">Membrane</keyword>